<dbReference type="InterPro" id="IPR002374">
    <property type="entry name" value="cGMP_dep_kinase"/>
</dbReference>
<evidence type="ECO:0000256" key="14">
    <source>
        <dbReference type="PROSITE-ProRule" id="PRU10141"/>
    </source>
</evidence>
<dbReference type="AlphaFoldDB" id="A0AAV7IZH6"/>
<evidence type="ECO:0000256" key="10">
    <source>
        <dbReference type="ARBA" id="ARBA00047899"/>
    </source>
</evidence>
<evidence type="ECO:0000313" key="19">
    <source>
        <dbReference type="Proteomes" id="UP000826195"/>
    </source>
</evidence>
<evidence type="ECO:0000256" key="2">
    <source>
        <dbReference type="ARBA" id="ARBA00022527"/>
    </source>
</evidence>
<dbReference type="InterPro" id="IPR011009">
    <property type="entry name" value="Kinase-like_dom_sf"/>
</dbReference>
<evidence type="ECO:0000256" key="1">
    <source>
        <dbReference type="ARBA" id="ARBA00006352"/>
    </source>
</evidence>
<keyword evidence="4" id="KW-0808">Transferase</keyword>
<dbReference type="PRINTS" id="PR00103">
    <property type="entry name" value="CAMPKINASE"/>
</dbReference>
<evidence type="ECO:0000259" key="17">
    <source>
        <dbReference type="PROSITE" id="PS51285"/>
    </source>
</evidence>
<organism evidence="18 19">
    <name type="scientific">Cotesia glomerata</name>
    <name type="common">Lepidopteran parasitic wasp</name>
    <name type="synonym">Apanteles glomeratus</name>
    <dbReference type="NCBI Taxonomy" id="32391"/>
    <lineage>
        <taxon>Eukaryota</taxon>
        <taxon>Metazoa</taxon>
        <taxon>Ecdysozoa</taxon>
        <taxon>Arthropoda</taxon>
        <taxon>Hexapoda</taxon>
        <taxon>Insecta</taxon>
        <taxon>Pterygota</taxon>
        <taxon>Neoptera</taxon>
        <taxon>Endopterygota</taxon>
        <taxon>Hymenoptera</taxon>
        <taxon>Apocrita</taxon>
        <taxon>Ichneumonoidea</taxon>
        <taxon>Braconidae</taxon>
        <taxon>Microgastrinae</taxon>
        <taxon>Cotesia</taxon>
    </lineage>
</organism>
<keyword evidence="6" id="KW-0418">Kinase</keyword>
<dbReference type="InterPro" id="IPR017441">
    <property type="entry name" value="Protein_kinase_ATP_BS"/>
</dbReference>
<dbReference type="SMART" id="SM00220">
    <property type="entry name" value="S_TKc"/>
    <property type="match status" value="1"/>
</dbReference>
<dbReference type="InterPro" id="IPR018488">
    <property type="entry name" value="cNMP-bd_CS"/>
</dbReference>
<dbReference type="GO" id="GO:0005524">
    <property type="term" value="F:ATP binding"/>
    <property type="evidence" value="ECO:0007669"/>
    <property type="project" value="UniProtKB-UniRule"/>
</dbReference>
<dbReference type="EMBL" id="JAHXZJ010000374">
    <property type="protein sequence ID" value="KAH0561480.1"/>
    <property type="molecule type" value="Genomic_DNA"/>
</dbReference>
<dbReference type="InterPro" id="IPR000595">
    <property type="entry name" value="cNMP-bd_dom"/>
</dbReference>
<evidence type="ECO:0000256" key="9">
    <source>
        <dbReference type="ARBA" id="ARBA00047462"/>
    </source>
</evidence>
<gene>
    <name evidence="18" type="ORF">KQX54_017040</name>
</gene>
<proteinExistence type="inferred from homology"/>
<feature type="domain" description="AGC-kinase C-terminal" evidence="17">
    <location>
        <begin position="608"/>
        <end position="658"/>
    </location>
</feature>
<evidence type="ECO:0000256" key="13">
    <source>
        <dbReference type="PIRSR" id="PIRSR000559-2"/>
    </source>
</evidence>
<dbReference type="Pfam" id="PF00027">
    <property type="entry name" value="cNMP_binding"/>
    <property type="match status" value="2"/>
</dbReference>
<comment type="catalytic activity">
    <reaction evidence="10">
        <text>L-threonyl-[protein] + ATP = O-phospho-L-threonyl-[protein] + ADP + H(+)</text>
        <dbReference type="Rhea" id="RHEA:46608"/>
        <dbReference type="Rhea" id="RHEA-COMP:11060"/>
        <dbReference type="Rhea" id="RHEA-COMP:11605"/>
        <dbReference type="ChEBI" id="CHEBI:15378"/>
        <dbReference type="ChEBI" id="CHEBI:30013"/>
        <dbReference type="ChEBI" id="CHEBI:30616"/>
        <dbReference type="ChEBI" id="CHEBI:61977"/>
        <dbReference type="ChEBI" id="CHEBI:456216"/>
        <dbReference type="EC" id="2.7.11.1"/>
    </reaction>
</comment>
<dbReference type="PROSITE" id="PS50042">
    <property type="entry name" value="CNMP_BINDING_3"/>
    <property type="match status" value="2"/>
</dbReference>
<dbReference type="Gene3D" id="2.60.120.10">
    <property type="entry name" value="Jelly Rolls"/>
    <property type="match status" value="2"/>
</dbReference>
<evidence type="ECO:0000256" key="3">
    <source>
        <dbReference type="ARBA" id="ARBA00022553"/>
    </source>
</evidence>
<dbReference type="PANTHER" id="PTHR24353:SF144">
    <property type="match status" value="1"/>
</dbReference>
<dbReference type="Gene3D" id="1.10.510.10">
    <property type="entry name" value="Transferase(Phosphotransferase) domain 1"/>
    <property type="match status" value="1"/>
</dbReference>
<dbReference type="InterPro" id="IPR000719">
    <property type="entry name" value="Prot_kinase_dom"/>
</dbReference>
<reference evidence="18 19" key="1">
    <citation type="journal article" date="2021" name="J. Hered.">
        <title>A chromosome-level genome assembly of the parasitoid wasp, Cotesia glomerata (Hymenoptera: Braconidae).</title>
        <authorList>
            <person name="Pinto B.J."/>
            <person name="Weis J.J."/>
            <person name="Gamble T."/>
            <person name="Ode P.J."/>
            <person name="Paul R."/>
            <person name="Zaspel J.M."/>
        </authorList>
    </citation>
    <scope>NUCLEOTIDE SEQUENCE [LARGE SCALE GENOMIC DNA]</scope>
    <source>
        <strain evidence="18">CgM1</strain>
    </source>
</reference>
<dbReference type="GO" id="GO:0007010">
    <property type="term" value="P:cytoskeleton organization"/>
    <property type="evidence" value="ECO:0007669"/>
    <property type="project" value="UniProtKB-ARBA"/>
</dbReference>
<protein>
    <submittedName>
        <fullName evidence="18">Uncharacterized protein</fullName>
    </submittedName>
</protein>
<comment type="catalytic activity">
    <reaction evidence="8">
        <text>L-threonyl-[protein] + ATP = O-phospho-L-threonyl-[protein] + ADP + H(+)</text>
        <dbReference type="Rhea" id="RHEA:46608"/>
        <dbReference type="Rhea" id="RHEA-COMP:11060"/>
        <dbReference type="Rhea" id="RHEA-COMP:11605"/>
        <dbReference type="ChEBI" id="CHEBI:15378"/>
        <dbReference type="ChEBI" id="CHEBI:30013"/>
        <dbReference type="ChEBI" id="CHEBI:30616"/>
        <dbReference type="ChEBI" id="CHEBI:61977"/>
        <dbReference type="ChEBI" id="CHEBI:456216"/>
        <dbReference type="EC" id="2.7.11.12"/>
    </reaction>
</comment>
<dbReference type="PROSITE" id="PS51285">
    <property type="entry name" value="AGC_KINASE_CTER"/>
    <property type="match status" value="1"/>
</dbReference>
<dbReference type="GO" id="GO:0004692">
    <property type="term" value="F:cGMP-dependent protein kinase activity"/>
    <property type="evidence" value="ECO:0007669"/>
    <property type="project" value="UniProtKB-EC"/>
</dbReference>
<feature type="domain" description="Protein kinase" evidence="15">
    <location>
        <begin position="348"/>
        <end position="607"/>
    </location>
</feature>
<dbReference type="CDD" id="cd00038">
    <property type="entry name" value="CAP_ED"/>
    <property type="match status" value="2"/>
</dbReference>
<dbReference type="InterPro" id="IPR018490">
    <property type="entry name" value="cNMP-bd_dom_sf"/>
</dbReference>
<comment type="similarity">
    <text evidence="1">Belongs to the protein kinase superfamily. AGC Ser/Thr protein kinase family. cGMP subfamily.</text>
</comment>
<evidence type="ECO:0000256" key="7">
    <source>
        <dbReference type="ARBA" id="ARBA00022840"/>
    </source>
</evidence>
<evidence type="ECO:0000256" key="8">
    <source>
        <dbReference type="ARBA" id="ARBA00047298"/>
    </source>
</evidence>
<evidence type="ECO:0000313" key="18">
    <source>
        <dbReference type="EMBL" id="KAH0561480.1"/>
    </source>
</evidence>
<dbReference type="PROSITE" id="PS00107">
    <property type="entry name" value="PROTEIN_KINASE_ATP"/>
    <property type="match status" value="1"/>
</dbReference>
<comment type="catalytic activity">
    <reaction evidence="11">
        <text>L-seryl-[protein] + ATP = O-phospho-L-seryl-[protein] + ADP + H(+)</text>
        <dbReference type="Rhea" id="RHEA:17989"/>
        <dbReference type="Rhea" id="RHEA-COMP:9863"/>
        <dbReference type="Rhea" id="RHEA-COMP:11604"/>
        <dbReference type="ChEBI" id="CHEBI:15378"/>
        <dbReference type="ChEBI" id="CHEBI:29999"/>
        <dbReference type="ChEBI" id="CHEBI:30616"/>
        <dbReference type="ChEBI" id="CHEBI:83421"/>
        <dbReference type="ChEBI" id="CHEBI:456216"/>
        <dbReference type="EC" id="2.7.11.1"/>
    </reaction>
</comment>
<evidence type="ECO:0000256" key="12">
    <source>
        <dbReference type="PIRSR" id="PIRSR000559-1"/>
    </source>
</evidence>
<feature type="binding site" evidence="13 14">
    <location>
        <position position="378"/>
    </location>
    <ligand>
        <name>ATP</name>
        <dbReference type="ChEBI" id="CHEBI:30616"/>
    </ligand>
</feature>
<dbReference type="SMART" id="SM00100">
    <property type="entry name" value="cNMP"/>
    <property type="match status" value="2"/>
</dbReference>
<dbReference type="PROSITE" id="PS50011">
    <property type="entry name" value="PROTEIN_KINASE_DOM"/>
    <property type="match status" value="1"/>
</dbReference>
<dbReference type="PIRSF" id="PIRSF000559">
    <property type="entry name" value="cGMP-dep_kinase"/>
    <property type="match status" value="1"/>
</dbReference>
<evidence type="ECO:0000256" key="11">
    <source>
        <dbReference type="ARBA" id="ARBA00048679"/>
    </source>
</evidence>
<keyword evidence="19" id="KW-1185">Reference proteome</keyword>
<feature type="domain" description="Cyclic nucleotide-binding" evidence="16">
    <location>
        <begin position="84"/>
        <end position="199"/>
    </location>
</feature>
<feature type="active site" description="Proton acceptor" evidence="12">
    <location>
        <position position="472"/>
    </location>
</feature>
<feature type="domain" description="Cyclic nucleotide-binding" evidence="16">
    <location>
        <begin position="202"/>
        <end position="327"/>
    </location>
</feature>
<dbReference type="SUPFAM" id="SSF56112">
    <property type="entry name" value="Protein kinase-like (PK-like)"/>
    <property type="match status" value="1"/>
</dbReference>
<dbReference type="PROSITE" id="PS00888">
    <property type="entry name" value="CNMP_BINDING_1"/>
    <property type="match status" value="1"/>
</dbReference>
<keyword evidence="2" id="KW-0723">Serine/threonine-protein kinase</keyword>
<comment type="catalytic activity">
    <reaction evidence="9">
        <text>L-seryl-[protein] + ATP = O-phospho-L-seryl-[protein] + ADP + H(+)</text>
        <dbReference type="Rhea" id="RHEA:17989"/>
        <dbReference type="Rhea" id="RHEA-COMP:9863"/>
        <dbReference type="Rhea" id="RHEA-COMP:11604"/>
        <dbReference type="ChEBI" id="CHEBI:15378"/>
        <dbReference type="ChEBI" id="CHEBI:29999"/>
        <dbReference type="ChEBI" id="CHEBI:30616"/>
        <dbReference type="ChEBI" id="CHEBI:83421"/>
        <dbReference type="ChEBI" id="CHEBI:456216"/>
        <dbReference type="EC" id="2.7.11.12"/>
    </reaction>
</comment>
<dbReference type="SUPFAM" id="SSF51206">
    <property type="entry name" value="cAMP-binding domain-like"/>
    <property type="match status" value="2"/>
</dbReference>
<dbReference type="InterPro" id="IPR014710">
    <property type="entry name" value="RmlC-like_jellyroll"/>
</dbReference>
<keyword evidence="3" id="KW-0597">Phosphoprotein</keyword>
<evidence type="ECO:0000256" key="4">
    <source>
        <dbReference type="ARBA" id="ARBA00022679"/>
    </source>
</evidence>
<dbReference type="PANTHER" id="PTHR24353">
    <property type="entry name" value="CYCLIC NUCLEOTIDE-DEPENDENT PROTEIN KINASE"/>
    <property type="match status" value="1"/>
</dbReference>
<keyword evidence="5 13" id="KW-0547">Nucleotide-binding</keyword>
<evidence type="ECO:0000256" key="6">
    <source>
        <dbReference type="ARBA" id="ARBA00022777"/>
    </source>
</evidence>
<dbReference type="Pfam" id="PF00069">
    <property type="entry name" value="Pkinase"/>
    <property type="match status" value="1"/>
</dbReference>
<dbReference type="Gene3D" id="3.30.200.20">
    <property type="entry name" value="Phosphorylase Kinase, domain 1"/>
    <property type="match status" value="1"/>
</dbReference>
<name>A0AAV7IZH6_COTGL</name>
<comment type="caution">
    <text evidence="18">The sequence shown here is derived from an EMBL/GenBank/DDBJ whole genome shotgun (WGS) entry which is preliminary data.</text>
</comment>
<accession>A0AAV7IZH6</accession>
<dbReference type="FunFam" id="1.10.510.10:FF:000024">
    <property type="entry name" value="Probable serine/threonine-protein kinase cot-1"/>
    <property type="match status" value="1"/>
</dbReference>
<evidence type="ECO:0000259" key="15">
    <source>
        <dbReference type="PROSITE" id="PS50011"/>
    </source>
</evidence>
<evidence type="ECO:0000259" key="16">
    <source>
        <dbReference type="PROSITE" id="PS50042"/>
    </source>
</evidence>
<dbReference type="InterPro" id="IPR000961">
    <property type="entry name" value="AGC-kinase_C"/>
</dbReference>
<sequence length="658" mass="75953">MKFLCCRSSLCQSKWNFDLTNKNSKAANNKNDNNEQQIYRRLSNVRRDDIFGEQVRISSSTPIIYQKNTETKSRLRSAIKSNEFLSNFNDMQVDTLISAMYPQDIPPNTRLINEGDDGYHLYVSEEGVFDIYKGNKYQGTFGPGVVFGELALLYKAKRFASIDVKKGGKVWVLDRKSYQASMKDDVERITEDNIEMLRKISFLRDLSNHVLRKISDLMYVKFFPAGTYIVDEGETGDKFFIINCGHVKVMKLSDGQEIVISELYKGEYFGEKSLYANENNVRKPSVASFVAASPGVECLIIDRKTFLNYLGDLESITKRDWTAEYEERKKSLKIKWKPEYPDLQLTDLDVNAGIGRGSFGLVLLVTSKSIPDKSFVLKKISKALVSKLNYQKYILNEKFVMQACDSPFICKLYQTFKDPKYVYLLMEVCLGGDLRTMLYRNGKFNNTTARFVTGCIIEALDHLHSLDIISRDLKPDNILLDNYGYAKLSDFGTSKRTGPYKTWSFVGTSEYMAPELILIEGHDRAVDFWSLGILLYELLTKRVPFEDNDKLQLYNKIIKSNNKDIKFPDFVKPHAADLITKLLSSKPVERLGYLRNGIMDIRNHKWFKMFDWKSLRTRIMRSPLETKILSHLDIKNFEKFPVERENTANDFSGWDADF</sequence>
<evidence type="ECO:0000256" key="5">
    <source>
        <dbReference type="ARBA" id="ARBA00022741"/>
    </source>
</evidence>
<keyword evidence="7 13" id="KW-0067">ATP-binding</keyword>
<dbReference type="Proteomes" id="UP000826195">
    <property type="component" value="Unassembled WGS sequence"/>
</dbReference>